<dbReference type="Gene3D" id="3.40.50.880">
    <property type="match status" value="1"/>
</dbReference>
<dbReference type="GO" id="GO:0005829">
    <property type="term" value="C:cytosol"/>
    <property type="evidence" value="ECO:0007669"/>
    <property type="project" value="TreeGrafter"/>
</dbReference>
<dbReference type="Proteomes" id="UP000243819">
    <property type="component" value="Unassembled WGS sequence"/>
</dbReference>
<sequence length="232" mass="25880">MKPLIGITAMFNYKLNRNMLGDDYVTAVVEGGGIPLIIPSNIRVENIPELISKIDGLLLSGGDDVNPLIYGEEPHPNLGDVDPLRDVLEIHLVKTAIEKKKPILGICRGLQVLNIALGGTVIQDIFSQKEKVIGHRQKGPRYYLSHQVYIEKNTLLADVIGKEELLVNSFHHQCIGVLGDNLLINCKSSDGIIEGIESKCGNILAVQWHPENLWRYTDENIKLFKWLVDKSK</sequence>
<dbReference type="PANTHER" id="PTHR43235">
    <property type="entry name" value="GLUTAMINE AMIDOTRANSFERASE PB2B2.05-RELATED"/>
    <property type="match status" value="1"/>
</dbReference>
<keyword evidence="1" id="KW-0315">Glutamine amidotransferase</keyword>
<name>A0A1H9ZMN2_9FIRM</name>
<protein>
    <submittedName>
        <fullName evidence="1">Putative glutamine amidotransferase</fullName>
    </submittedName>
</protein>
<dbReference type="InterPro" id="IPR029062">
    <property type="entry name" value="Class_I_gatase-like"/>
</dbReference>
<dbReference type="InterPro" id="IPR011697">
    <property type="entry name" value="Peptidase_C26"/>
</dbReference>
<reference evidence="2" key="1">
    <citation type="submission" date="2016-10" db="EMBL/GenBank/DDBJ databases">
        <authorList>
            <person name="Varghese N."/>
            <person name="Submissions S."/>
        </authorList>
    </citation>
    <scope>NUCLEOTIDE SEQUENCE [LARGE SCALE GENOMIC DNA]</scope>
    <source>
        <strain evidence="2">DSM 13577</strain>
    </source>
</reference>
<accession>A0A1H9ZMN2</accession>
<dbReference type="OrthoDB" id="9813383at2"/>
<keyword evidence="1" id="KW-0808">Transferase</keyword>
<organism evidence="1 2">
    <name type="scientific">Anaerobranca gottschalkii DSM 13577</name>
    <dbReference type="NCBI Taxonomy" id="1120990"/>
    <lineage>
        <taxon>Bacteria</taxon>
        <taxon>Bacillati</taxon>
        <taxon>Bacillota</taxon>
        <taxon>Clostridia</taxon>
        <taxon>Eubacteriales</taxon>
        <taxon>Proteinivoracaceae</taxon>
        <taxon>Anaerobranca</taxon>
    </lineage>
</organism>
<dbReference type="PANTHER" id="PTHR43235:SF1">
    <property type="entry name" value="GLUTAMINE AMIDOTRANSFERASE PB2B2.05-RELATED"/>
    <property type="match status" value="1"/>
</dbReference>
<dbReference type="AlphaFoldDB" id="A0A1H9ZMN2"/>
<gene>
    <name evidence="1" type="ORF">SAMN03080614_101110</name>
</gene>
<keyword evidence="2" id="KW-1185">Reference proteome</keyword>
<evidence type="ECO:0000313" key="1">
    <source>
        <dbReference type="EMBL" id="SES82913.1"/>
    </source>
</evidence>
<dbReference type="PROSITE" id="PS51273">
    <property type="entry name" value="GATASE_TYPE_1"/>
    <property type="match status" value="1"/>
</dbReference>
<dbReference type="EMBL" id="FOIF01000011">
    <property type="protein sequence ID" value="SES82913.1"/>
    <property type="molecule type" value="Genomic_DNA"/>
</dbReference>
<dbReference type="GO" id="GO:0006598">
    <property type="term" value="P:polyamine catabolic process"/>
    <property type="evidence" value="ECO:0007669"/>
    <property type="project" value="TreeGrafter"/>
</dbReference>
<dbReference type="RefSeq" id="WP_091349640.1">
    <property type="nucleotide sequence ID" value="NZ_FOIF01000011.1"/>
</dbReference>
<dbReference type="Pfam" id="PF07722">
    <property type="entry name" value="Peptidase_C26"/>
    <property type="match status" value="1"/>
</dbReference>
<dbReference type="CDD" id="cd01745">
    <property type="entry name" value="GATase1_2"/>
    <property type="match status" value="1"/>
</dbReference>
<dbReference type="GO" id="GO:0033969">
    <property type="term" value="F:gamma-glutamyl-gamma-aminobutyrate hydrolase activity"/>
    <property type="evidence" value="ECO:0007669"/>
    <property type="project" value="TreeGrafter"/>
</dbReference>
<proteinExistence type="predicted"/>
<dbReference type="InterPro" id="IPR044668">
    <property type="entry name" value="PuuD-like"/>
</dbReference>
<dbReference type="STRING" id="1120990.SAMN03080614_101110"/>
<evidence type="ECO:0000313" key="2">
    <source>
        <dbReference type="Proteomes" id="UP000243819"/>
    </source>
</evidence>
<dbReference type="GO" id="GO:0016740">
    <property type="term" value="F:transferase activity"/>
    <property type="evidence" value="ECO:0007669"/>
    <property type="project" value="UniProtKB-KW"/>
</dbReference>
<dbReference type="SUPFAM" id="SSF52317">
    <property type="entry name" value="Class I glutamine amidotransferase-like"/>
    <property type="match status" value="1"/>
</dbReference>